<keyword evidence="3" id="KW-1185">Reference proteome</keyword>
<organism evidence="2 3">
    <name type="scientific">Deinococcus cellulosilyticus (strain DSM 18568 / NBRC 106333 / KACC 11606 / 5516J-15)</name>
    <dbReference type="NCBI Taxonomy" id="1223518"/>
    <lineage>
        <taxon>Bacteria</taxon>
        <taxon>Thermotogati</taxon>
        <taxon>Deinococcota</taxon>
        <taxon>Deinococci</taxon>
        <taxon>Deinococcales</taxon>
        <taxon>Deinococcaceae</taxon>
        <taxon>Deinococcus</taxon>
    </lineage>
</organism>
<gene>
    <name evidence="2" type="ORF">DC3_49550</name>
</gene>
<accession>A0A511N952</accession>
<dbReference type="PANTHER" id="PTHR36113">
    <property type="entry name" value="LYASE, PUTATIVE-RELATED-RELATED"/>
    <property type="match status" value="1"/>
</dbReference>
<dbReference type="Proteomes" id="UP000321306">
    <property type="component" value="Unassembled WGS sequence"/>
</dbReference>
<feature type="domain" description="VOC" evidence="1">
    <location>
        <begin position="2"/>
        <end position="126"/>
    </location>
</feature>
<dbReference type="InterPro" id="IPR051332">
    <property type="entry name" value="Fosfomycin_Res_Enzymes"/>
</dbReference>
<dbReference type="PANTHER" id="PTHR36113:SF1">
    <property type="entry name" value="GLYOXALASE_BLEOMYCIN RESISTANCE PROTEIN_DIOXYGENASE"/>
    <property type="match status" value="1"/>
</dbReference>
<sequence length="144" mass="15780">MKFAHIGLSVTELNRAVSFYQQVFNLNPTRIHDEGNQKYAFLINDQGVMITLWQQSDQGFNPQHAGLHHLALTVGSEQELLDVEQRAKAAGAEFVYDGPVAHAEGGASAAIFFRDPDGTRLEVMTPQAPGYKAARTDAPSCGFF</sequence>
<dbReference type="InterPro" id="IPR004360">
    <property type="entry name" value="Glyas_Fos-R_dOase_dom"/>
</dbReference>
<protein>
    <recommendedName>
        <fullName evidence="1">VOC domain-containing protein</fullName>
    </recommendedName>
</protein>
<evidence type="ECO:0000313" key="2">
    <source>
        <dbReference type="EMBL" id="GEM49320.1"/>
    </source>
</evidence>
<reference evidence="2 3" key="1">
    <citation type="submission" date="2019-07" db="EMBL/GenBank/DDBJ databases">
        <title>Whole genome shotgun sequence of Deinococcus cellulosilyticus NBRC 106333.</title>
        <authorList>
            <person name="Hosoyama A."/>
            <person name="Uohara A."/>
            <person name="Ohji S."/>
            <person name="Ichikawa N."/>
        </authorList>
    </citation>
    <scope>NUCLEOTIDE SEQUENCE [LARGE SCALE GENOMIC DNA]</scope>
    <source>
        <strain evidence="2 3">NBRC 106333</strain>
    </source>
</reference>
<dbReference type="EMBL" id="BJXB01000032">
    <property type="protein sequence ID" value="GEM49320.1"/>
    <property type="molecule type" value="Genomic_DNA"/>
</dbReference>
<dbReference type="InterPro" id="IPR029068">
    <property type="entry name" value="Glyas_Bleomycin-R_OHBP_Dase"/>
</dbReference>
<proteinExistence type="predicted"/>
<dbReference type="InterPro" id="IPR037523">
    <property type="entry name" value="VOC_core"/>
</dbReference>
<name>A0A511N952_DEIC1</name>
<dbReference type="SUPFAM" id="SSF54593">
    <property type="entry name" value="Glyoxalase/Bleomycin resistance protein/Dihydroxybiphenyl dioxygenase"/>
    <property type="match status" value="1"/>
</dbReference>
<evidence type="ECO:0000313" key="3">
    <source>
        <dbReference type="Proteomes" id="UP000321306"/>
    </source>
</evidence>
<dbReference type="RefSeq" id="WP_146889659.1">
    <property type="nucleotide sequence ID" value="NZ_BJXB01000032.1"/>
</dbReference>
<dbReference type="AlphaFoldDB" id="A0A511N952"/>
<evidence type="ECO:0000259" key="1">
    <source>
        <dbReference type="PROSITE" id="PS51819"/>
    </source>
</evidence>
<dbReference type="Gene3D" id="3.10.180.10">
    <property type="entry name" value="2,3-Dihydroxybiphenyl 1,2-Dioxygenase, domain 1"/>
    <property type="match status" value="1"/>
</dbReference>
<dbReference type="Pfam" id="PF00903">
    <property type="entry name" value="Glyoxalase"/>
    <property type="match status" value="1"/>
</dbReference>
<comment type="caution">
    <text evidence="2">The sequence shown here is derived from an EMBL/GenBank/DDBJ whole genome shotgun (WGS) entry which is preliminary data.</text>
</comment>
<dbReference type="OrthoDB" id="9792626at2"/>
<dbReference type="PROSITE" id="PS51819">
    <property type="entry name" value="VOC"/>
    <property type="match status" value="1"/>
</dbReference>